<organism evidence="2 3">
    <name type="scientific">Lentzea tibetensis</name>
    <dbReference type="NCBI Taxonomy" id="2591470"/>
    <lineage>
        <taxon>Bacteria</taxon>
        <taxon>Bacillati</taxon>
        <taxon>Actinomycetota</taxon>
        <taxon>Actinomycetes</taxon>
        <taxon>Pseudonocardiales</taxon>
        <taxon>Pseudonocardiaceae</taxon>
        <taxon>Lentzea</taxon>
    </lineage>
</organism>
<protein>
    <submittedName>
        <fullName evidence="2">Uncharacterized protein</fullName>
    </submittedName>
</protein>
<dbReference type="OrthoDB" id="3482657at2"/>
<keyword evidence="1" id="KW-0812">Transmembrane</keyword>
<evidence type="ECO:0000313" key="2">
    <source>
        <dbReference type="EMBL" id="TWP51467.1"/>
    </source>
</evidence>
<proteinExistence type="predicted"/>
<evidence type="ECO:0000313" key="3">
    <source>
        <dbReference type="Proteomes" id="UP000316639"/>
    </source>
</evidence>
<evidence type="ECO:0000256" key="1">
    <source>
        <dbReference type="SAM" id="Phobius"/>
    </source>
</evidence>
<keyword evidence="1" id="KW-0472">Membrane</keyword>
<gene>
    <name evidence="2" type="ORF">FKR81_14740</name>
</gene>
<reference evidence="2 3" key="1">
    <citation type="submission" date="2019-07" db="EMBL/GenBank/DDBJ databases">
        <title>Lentzea xizangensis sp. nov., isolated from Qinghai-Tibetan Plateau Soils.</title>
        <authorList>
            <person name="Huang J."/>
        </authorList>
    </citation>
    <scope>NUCLEOTIDE SEQUENCE [LARGE SCALE GENOMIC DNA]</scope>
    <source>
        <strain evidence="2 3">FXJ1.1311</strain>
    </source>
</reference>
<feature type="transmembrane region" description="Helical" evidence="1">
    <location>
        <begin position="27"/>
        <end position="47"/>
    </location>
</feature>
<dbReference type="AlphaFoldDB" id="A0A563EUS5"/>
<keyword evidence="3" id="KW-1185">Reference proteome</keyword>
<name>A0A563EUS5_9PSEU</name>
<keyword evidence="1" id="KW-1133">Transmembrane helix</keyword>
<dbReference type="EMBL" id="VOBR01000008">
    <property type="protein sequence ID" value="TWP51467.1"/>
    <property type="molecule type" value="Genomic_DNA"/>
</dbReference>
<comment type="caution">
    <text evidence="2">The sequence shown here is derived from an EMBL/GenBank/DDBJ whole genome shotgun (WGS) entry which is preliminary data.</text>
</comment>
<accession>A0A563EUS5</accession>
<dbReference type="Proteomes" id="UP000316639">
    <property type="component" value="Unassembled WGS sequence"/>
</dbReference>
<sequence length="104" mass="11565">MTPRTILTFALVLELTAVTISDHPASGVATLLLTLLAAGYAWSCWAFPFRPCPSCKGSGRHVSSGLFRGVQLCKRCKATGLKLRRGRAIYNALHRHRTRTRRNR</sequence>
<dbReference type="RefSeq" id="WP_146352218.1">
    <property type="nucleotide sequence ID" value="NZ_VOBR01000008.1"/>
</dbReference>